<dbReference type="Proteomes" id="UP000199647">
    <property type="component" value="Unassembled WGS sequence"/>
</dbReference>
<dbReference type="STRING" id="1855383.SAMN05216548_108175"/>
<dbReference type="RefSeq" id="WP_177176841.1">
    <property type="nucleotide sequence ID" value="NZ_FOFG01000008.1"/>
</dbReference>
<name>A0A1H9JLY2_9HYPH</name>
<reference evidence="1 2" key="1">
    <citation type="submission" date="2016-10" db="EMBL/GenBank/DDBJ databases">
        <authorList>
            <person name="de Groot N.N."/>
        </authorList>
    </citation>
    <scope>NUCLEOTIDE SEQUENCE [LARGE SCALE GENOMIC DNA]</scope>
    <source>
        <strain evidence="1 2">A52C2</strain>
    </source>
</reference>
<gene>
    <name evidence="1" type="ORF">SAMN05216548_108175</name>
</gene>
<proteinExistence type="predicted"/>
<protein>
    <submittedName>
        <fullName evidence="1">Uncharacterized protein</fullName>
    </submittedName>
</protein>
<dbReference type="EMBL" id="FOFG01000008">
    <property type="protein sequence ID" value="SEQ87753.1"/>
    <property type="molecule type" value="Genomic_DNA"/>
</dbReference>
<dbReference type="AlphaFoldDB" id="A0A1H9JLY2"/>
<organism evidence="1 2">
    <name type="scientific">Faunimonas pinastri</name>
    <dbReference type="NCBI Taxonomy" id="1855383"/>
    <lineage>
        <taxon>Bacteria</taxon>
        <taxon>Pseudomonadati</taxon>
        <taxon>Pseudomonadota</taxon>
        <taxon>Alphaproteobacteria</taxon>
        <taxon>Hyphomicrobiales</taxon>
        <taxon>Afifellaceae</taxon>
        <taxon>Faunimonas</taxon>
    </lineage>
</organism>
<sequence>MEQIENEIVAWVLSDPSGAEIGEYPDREAAMAAGGDHPGWDVGVRLADHAVTFCG</sequence>
<keyword evidence="2" id="KW-1185">Reference proteome</keyword>
<accession>A0A1H9JLY2</accession>
<evidence type="ECO:0000313" key="2">
    <source>
        <dbReference type="Proteomes" id="UP000199647"/>
    </source>
</evidence>
<evidence type="ECO:0000313" key="1">
    <source>
        <dbReference type="EMBL" id="SEQ87753.1"/>
    </source>
</evidence>